<protein>
    <recommendedName>
        <fullName evidence="2">DUF4326 domain-containing protein</fullName>
    </recommendedName>
</protein>
<keyword evidence="4" id="KW-1185">Reference proteome</keyword>
<dbReference type="InterPro" id="IPR025475">
    <property type="entry name" value="DUF4326"/>
</dbReference>
<evidence type="ECO:0000313" key="3">
    <source>
        <dbReference type="EMBL" id="KAJ4452427.1"/>
    </source>
</evidence>
<evidence type="ECO:0000313" key="4">
    <source>
        <dbReference type="Proteomes" id="UP001141327"/>
    </source>
</evidence>
<dbReference type="EMBL" id="JAPMOS010000518">
    <property type="protein sequence ID" value="KAJ4452427.1"/>
    <property type="molecule type" value="Genomic_DNA"/>
</dbReference>
<dbReference type="Pfam" id="PF14216">
    <property type="entry name" value="DUF4326"/>
    <property type="match status" value="1"/>
</dbReference>
<comment type="caution">
    <text evidence="3">The sequence shown here is derived from an EMBL/GenBank/DDBJ whole genome shotgun (WGS) entry which is preliminary data.</text>
</comment>
<dbReference type="Proteomes" id="UP001141327">
    <property type="component" value="Unassembled WGS sequence"/>
</dbReference>
<accession>A0ABQ8U0B4</accession>
<evidence type="ECO:0000256" key="1">
    <source>
        <dbReference type="SAM" id="MobiDB-lite"/>
    </source>
</evidence>
<organism evidence="3 4">
    <name type="scientific">Paratrimastix pyriformis</name>
    <dbReference type="NCBI Taxonomy" id="342808"/>
    <lineage>
        <taxon>Eukaryota</taxon>
        <taxon>Metamonada</taxon>
        <taxon>Preaxostyla</taxon>
        <taxon>Paratrimastigidae</taxon>
        <taxon>Paratrimastix</taxon>
    </lineage>
</organism>
<name>A0ABQ8U0B4_9EUKA</name>
<feature type="region of interest" description="Disordered" evidence="1">
    <location>
        <begin position="1"/>
        <end position="39"/>
    </location>
</feature>
<proteinExistence type="predicted"/>
<feature type="domain" description="DUF4326" evidence="2">
    <location>
        <begin position="62"/>
        <end position="127"/>
    </location>
</feature>
<evidence type="ECO:0000259" key="2">
    <source>
        <dbReference type="Pfam" id="PF14216"/>
    </source>
</evidence>
<gene>
    <name evidence="3" type="ORF">PAPYR_13431</name>
</gene>
<sequence length="158" mass="17281">MQSSSNPPQPQPPRRYSRVQGSYAPAYQTARPQATGRTMPPADFGTVPAPQPIIRAPRVLNKRHDGVPPGAIYVVGHPPLGNPFKLPDVHSDIQRAEVIAKFEAYLLSNPSLLARVKAELRGHDLVCSAFSSKFGIRIFFPPGKHSGPVLRTKSNSFH</sequence>
<reference evidence="3" key="1">
    <citation type="journal article" date="2022" name="bioRxiv">
        <title>Genomics of Preaxostyla Flagellates Illuminates Evolutionary Transitions and the Path Towards Mitochondrial Loss.</title>
        <authorList>
            <person name="Novak L.V.F."/>
            <person name="Treitli S.C."/>
            <person name="Pyrih J."/>
            <person name="Halakuc P."/>
            <person name="Pipaliya S.V."/>
            <person name="Vacek V."/>
            <person name="Brzon O."/>
            <person name="Soukal P."/>
            <person name="Eme L."/>
            <person name="Dacks J.B."/>
            <person name="Karnkowska A."/>
            <person name="Elias M."/>
            <person name="Hampl V."/>
        </authorList>
    </citation>
    <scope>NUCLEOTIDE SEQUENCE</scope>
    <source>
        <strain evidence="3">RCP-MX</strain>
    </source>
</reference>